<feature type="transmembrane region" description="Helical" evidence="1">
    <location>
        <begin position="46"/>
        <end position="66"/>
    </location>
</feature>
<dbReference type="AlphaFoldDB" id="A0A0R2K0Y1"/>
<dbReference type="Proteomes" id="UP000182818">
    <property type="component" value="Unassembled WGS sequence"/>
</dbReference>
<feature type="transmembrane region" description="Helical" evidence="1">
    <location>
        <begin position="7"/>
        <end position="26"/>
    </location>
</feature>
<evidence type="ECO:0000313" key="3">
    <source>
        <dbReference type="EMBL" id="SER30295.1"/>
    </source>
</evidence>
<keyword evidence="1" id="KW-1133">Transmembrane helix</keyword>
<dbReference type="InterPro" id="IPR025037">
    <property type="entry name" value="DUF3923"/>
</dbReference>
<sequence>MRIRSWWIINVIWLAVFLITTIFILIRKVDGAGVVQTMPAKGIALAVLGIFFILVLICQLIMYLVIRKRQ</sequence>
<reference evidence="3 5" key="2">
    <citation type="submission" date="2016-10" db="EMBL/GenBank/DDBJ databases">
        <authorList>
            <person name="Varghese N."/>
            <person name="Submissions S."/>
        </authorList>
    </citation>
    <scope>NUCLEOTIDE SEQUENCE [LARGE SCALE GENOMIC DNA]</scope>
    <source>
        <strain evidence="3 5">CGMCC 1.3889</strain>
    </source>
</reference>
<gene>
    <name evidence="2" type="ORF">IV87_GL001306</name>
    <name evidence="3" type="ORF">SAMN04487973_10468</name>
</gene>
<evidence type="ECO:0000313" key="2">
    <source>
        <dbReference type="EMBL" id="KRN83273.1"/>
    </source>
</evidence>
<dbReference type="Proteomes" id="UP000051749">
    <property type="component" value="Unassembled WGS sequence"/>
</dbReference>
<evidence type="ECO:0000256" key="1">
    <source>
        <dbReference type="SAM" id="Phobius"/>
    </source>
</evidence>
<proteinExistence type="predicted"/>
<keyword evidence="1" id="KW-0812">Transmembrane</keyword>
<name>A0A0R2K0Y1_9LACO</name>
<dbReference type="PATRIC" id="fig|319653.3.peg.1323"/>
<dbReference type="RefSeq" id="WP_057805238.1">
    <property type="nucleotide sequence ID" value="NZ_BJYP01000010.1"/>
</dbReference>
<dbReference type="GeneID" id="76042887"/>
<keyword evidence="1" id="KW-0472">Membrane</keyword>
<reference evidence="2 4" key="1">
    <citation type="journal article" date="2015" name="Genome Announc.">
        <title>Expanding the biotechnology potential of lactobacilli through comparative genomics of 213 strains and associated genera.</title>
        <authorList>
            <person name="Sun Z."/>
            <person name="Harris H.M."/>
            <person name="McCann A."/>
            <person name="Guo C."/>
            <person name="Argimon S."/>
            <person name="Zhang W."/>
            <person name="Yang X."/>
            <person name="Jeffery I.B."/>
            <person name="Cooney J.C."/>
            <person name="Kagawa T.F."/>
            <person name="Liu W."/>
            <person name="Song Y."/>
            <person name="Salvetti E."/>
            <person name="Wrobel A."/>
            <person name="Rasinkangas P."/>
            <person name="Parkhill J."/>
            <person name="Rea M.C."/>
            <person name="O'Sullivan O."/>
            <person name="Ritari J."/>
            <person name="Douillard F.P."/>
            <person name="Paul Ross R."/>
            <person name="Yang R."/>
            <person name="Briner A.E."/>
            <person name="Felis G.E."/>
            <person name="de Vos W.M."/>
            <person name="Barrangou R."/>
            <person name="Klaenhammer T.R."/>
            <person name="Caufield P.W."/>
            <person name="Cui Y."/>
            <person name="Zhang H."/>
            <person name="O'Toole P.W."/>
        </authorList>
    </citation>
    <scope>NUCLEOTIDE SEQUENCE [LARGE SCALE GENOMIC DNA]</scope>
    <source>
        <strain evidence="2 4">DSM 22301</strain>
    </source>
</reference>
<dbReference type="EMBL" id="FOGK01000004">
    <property type="protein sequence ID" value="SER30295.1"/>
    <property type="molecule type" value="Genomic_DNA"/>
</dbReference>
<dbReference type="Pfam" id="PF13061">
    <property type="entry name" value="DUF3923"/>
    <property type="match status" value="1"/>
</dbReference>
<dbReference type="OrthoDB" id="2413843at2"/>
<evidence type="ECO:0000313" key="5">
    <source>
        <dbReference type="Proteomes" id="UP000182818"/>
    </source>
</evidence>
<protein>
    <submittedName>
        <fullName evidence="2">Uncharacterized protein</fullName>
    </submittedName>
</protein>
<organism evidence="2 4">
    <name type="scientific">Pediococcus ethanolidurans</name>
    <dbReference type="NCBI Taxonomy" id="319653"/>
    <lineage>
        <taxon>Bacteria</taxon>
        <taxon>Bacillati</taxon>
        <taxon>Bacillota</taxon>
        <taxon>Bacilli</taxon>
        <taxon>Lactobacillales</taxon>
        <taxon>Lactobacillaceae</taxon>
        <taxon>Pediococcus</taxon>
    </lineage>
</organism>
<accession>A0A0R2K0Y1</accession>
<dbReference type="STRING" id="319653.SAMN04487973_10468"/>
<evidence type="ECO:0000313" key="4">
    <source>
        <dbReference type="Proteomes" id="UP000051749"/>
    </source>
</evidence>
<dbReference type="EMBL" id="JQBY01000003">
    <property type="protein sequence ID" value="KRN83273.1"/>
    <property type="molecule type" value="Genomic_DNA"/>
</dbReference>
<keyword evidence="5" id="KW-1185">Reference proteome</keyword>
<comment type="caution">
    <text evidence="2">The sequence shown here is derived from an EMBL/GenBank/DDBJ whole genome shotgun (WGS) entry which is preliminary data.</text>
</comment>